<feature type="region of interest" description="Disordered" evidence="2">
    <location>
        <begin position="228"/>
        <end position="255"/>
    </location>
</feature>
<feature type="coiled-coil region" evidence="1">
    <location>
        <begin position="383"/>
        <end position="440"/>
    </location>
</feature>
<feature type="region of interest" description="Disordered" evidence="2">
    <location>
        <begin position="923"/>
        <end position="946"/>
    </location>
</feature>
<feature type="compositionally biased region" description="Polar residues" evidence="2">
    <location>
        <begin position="929"/>
        <end position="941"/>
    </location>
</feature>
<comment type="caution">
    <text evidence="5">The sequence shown here is derived from an EMBL/GenBank/DDBJ whole genome shotgun (WGS) entry which is preliminary data.</text>
</comment>
<protein>
    <recommendedName>
        <fullName evidence="4">C2 NT-type domain-containing protein</fullName>
    </recommendedName>
</protein>
<feature type="region of interest" description="Disordered" evidence="2">
    <location>
        <begin position="466"/>
        <end position="493"/>
    </location>
</feature>
<feature type="region of interest" description="Disordered" evidence="2">
    <location>
        <begin position="269"/>
        <end position="329"/>
    </location>
</feature>
<dbReference type="PANTHER" id="PTHR34452">
    <property type="entry name" value="MYOSIN HEAVY CHAIN-RELATED PROTEIN"/>
    <property type="match status" value="1"/>
</dbReference>
<dbReference type="Gene3D" id="1.10.287.1490">
    <property type="match status" value="1"/>
</dbReference>
<feature type="coiled-coil region" evidence="1">
    <location>
        <begin position="517"/>
        <end position="551"/>
    </location>
</feature>
<dbReference type="EMBL" id="JADGMS010000003">
    <property type="protein sequence ID" value="KAF9685808.1"/>
    <property type="molecule type" value="Genomic_DNA"/>
</dbReference>
<dbReference type="PANTHER" id="PTHR34452:SF7">
    <property type="entry name" value="MYOSIN HEAVY CHAIN-RELATED PROTEIN"/>
    <property type="match status" value="1"/>
</dbReference>
<evidence type="ECO:0000256" key="3">
    <source>
        <dbReference type="SAM" id="Phobius"/>
    </source>
</evidence>
<sequence>MFRSARWRGEKNKIKTVFKLQFHATQVLPLANILLLFDFVLLPQLNMNALVVSVVPGDVGKPTVSSEKGILREGSCRWDYPVYETVKYIRDVKTGKINERIYHFVVSTGSSKNSLVGEVSIDFADYAEATKTSTVSIPFKNSKSNGVLHVSIQRLQENVEQSEAMEGEDTNVKSQSRTLNTLLSNSNIDEGINNHSSEMVDENMIGALFIVLQDGPLINGSHNADLNVNDRTSSGSDITVSSSESSSGLNTPRELGLRSNMLRDPLSFLSSQTQTPASHLSKANASAANYGEHQQQQWELSADFDHGTSTDDSINSSQGNLTRERSQQVSDMEIEKLKAELVVLSRQADVSEMEIQTLRKQIVKESKRGQDLSREILGLKGERDMLKSECEKLKAFLKRMEEAKSKNKLQFEGGDPWVLLEEARQELNYEKDLNSNLRLQLQKTQESNAELILAVKDLDEMLEQKSKGTADFSNKPRSYENANSRSETDDDEEQKALEELVKGHKDAKETYLLEQKIMDLCSEIEIYRRDRDELEMQMEQLALDYEILKQENHDMSYKLEQSQLQEQLKMQYECSSLFPNINEHEDQFESLENELKKQSEENSDSLATIKELETHIKSLEEELEKQAQEFEADLEAVTCARVEQEKRAIKAEEALRKTRLKNANAAEKLQEEFRRLSIQMASTFDANEKVAMKALAEASELRMQKGQLEEMLQKANEELQSITDGYESKLHDLSNQLNLKMHQIEQMLMEIEDKSRLLEQLKKLDEEHDGDLSQEIQGLKAELEMLAKENIQLLKQAEHKESMGLELEQMKTSIKHTEALIQKGNMERNELVSTITLLKKEVEKSQVELKRMRCIKDEKESAMNVLQSEVGMLKVQCDNLKHSVFEDELEKEKLRKQLVQLKSELKKKEDALISMEKKIKESSKRSAVSEGTKTNMRNNKSPVPYGSKEVANLREKIKLLEGEIKLKETALEASANSFAETERDLKKKIEELVSRLEELNQNSAYISSEPQEIYEVPFSSVNDIGVNSNGDIAEDFRNIDENPSSSYGMCKENGNSKLPIKSDHSNASEQEPKTSCIKNTDHNADQLLSELVTLKERNKLMDNELKEMQERYSEISLKFAEVEGERQQLVMTLRNLKNARKS</sequence>
<keyword evidence="3" id="KW-1133">Transmembrane helix</keyword>
<keyword evidence="1" id="KW-0175">Coiled coil</keyword>
<dbReference type="Pfam" id="PF10358">
    <property type="entry name" value="NT-C2"/>
    <property type="match status" value="1"/>
</dbReference>
<keyword evidence="3" id="KW-0472">Membrane</keyword>
<keyword evidence="3" id="KW-0812">Transmembrane</keyword>
<feature type="compositionally biased region" description="Polar residues" evidence="2">
    <location>
        <begin position="471"/>
        <end position="485"/>
    </location>
</feature>
<feature type="transmembrane region" description="Helical" evidence="3">
    <location>
        <begin position="20"/>
        <end position="42"/>
    </location>
</feature>
<proteinExistence type="predicted"/>
<evidence type="ECO:0000313" key="6">
    <source>
        <dbReference type="Proteomes" id="UP000657918"/>
    </source>
</evidence>
<dbReference type="Proteomes" id="UP000657918">
    <property type="component" value="Unassembled WGS sequence"/>
</dbReference>
<feature type="compositionally biased region" description="Polar residues" evidence="2">
    <location>
        <begin position="269"/>
        <end position="299"/>
    </location>
</feature>
<dbReference type="AlphaFoldDB" id="A0A835N4A0"/>
<feature type="compositionally biased region" description="Low complexity" evidence="2">
    <location>
        <begin position="233"/>
        <end position="247"/>
    </location>
</feature>
<feature type="region of interest" description="Disordered" evidence="2">
    <location>
        <begin position="1040"/>
        <end position="1077"/>
    </location>
</feature>
<evidence type="ECO:0000313" key="5">
    <source>
        <dbReference type="EMBL" id="KAF9685808.1"/>
    </source>
</evidence>
<evidence type="ECO:0000259" key="4">
    <source>
        <dbReference type="PROSITE" id="PS51840"/>
    </source>
</evidence>
<feature type="coiled-coil region" evidence="1">
    <location>
        <begin position="581"/>
        <end position="800"/>
    </location>
</feature>
<dbReference type="InterPro" id="IPR019448">
    <property type="entry name" value="NT-C2"/>
</dbReference>
<keyword evidence="6" id="KW-1185">Reference proteome</keyword>
<feature type="compositionally biased region" description="Basic and acidic residues" evidence="2">
    <location>
        <begin position="1060"/>
        <end position="1072"/>
    </location>
</feature>
<accession>A0A835N4A0</accession>
<organism evidence="5 6">
    <name type="scientific">Salix dunnii</name>
    <dbReference type="NCBI Taxonomy" id="1413687"/>
    <lineage>
        <taxon>Eukaryota</taxon>
        <taxon>Viridiplantae</taxon>
        <taxon>Streptophyta</taxon>
        <taxon>Embryophyta</taxon>
        <taxon>Tracheophyta</taxon>
        <taxon>Spermatophyta</taxon>
        <taxon>Magnoliopsida</taxon>
        <taxon>eudicotyledons</taxon>
        <taxon>Gunneridae</taxon>
        <taxon>Pentapetalae</taxon>
        <taxon>rosids</taxon>
        <taxon>fabids</taxon>
        <taxon>Malpighiales</taxon>
        <taxon>Salicaceae</taxon>
        <taxon>Saliceae</taxon>
        <taxon>Salix</taxon>
    </lineage>
</organism>
<name>A0A835N4A0_9ROSI</name>
<feature type="domain" description="C2 NT-type" evidence="4">
    <location>
        <begin position="6"/>
        <end position="156"/>
    </location>
</feature>
<feature type="compositionally biased region" description="Polar residues" evidence="2">
    <location>
        <begin position="310"/>
        <end position="321"/>
    </location>
</feature>
<evidence type="ECO:0000256" key="1">
    <source>
        <dbReference type="SAM" id="Coils"/>
    </source>
</evidence>
<evidence type="ECO:0000256" key="2">
    <source>
        <dbReference type="SAM" id="MobiDB-lite"/>
    </source>
</evidence>
<gene>
    <name evidence="5" type="ORF">SADUNF_Sadunf03G0092500</name>
</gene>
<dbReference type="OrthoDB" id="765176at2759"/>
<feature type="coiled-coil region" evidence="1">
    <location>
        <begin position="1077"/>
        <end position="1139"/>
    </location>
</feature>
<feature type="coiled-coil region" evidence="1">
    <location>
        <begin position="950"/>
        <end position="1002"/>
    </location>
</feature>
<dbReference type="PROSITE" id="PS51840">
    <property type="entry name" value="C2_NT"/>
    <property type="match status" value="1"/>
</dbReference>
<reference evidence="5 6" key="1">
    <citation type="submission" date="2020-10" db="EMBL/GenBank/DDBJ databases">
        <title>Plant Genome Project.</title>
        <authorList>
            <person name="Zhang R.-G."/>
        </authorList>
    </citation>
    <scope>NUCLEOTIDE SEQUENCE [LARGE SCALE GENOMIC DNA]</scope>
    <source>
        <strain evidence="5">FAFU-HL-1</strain>
        <tissue evidence="5">Leaf</tissue>
    </source>
</reference>